<keyword evidence="4" id="KW-0496">Mitochondrion</keyword>
<evidence type="ECO:0000259" key="8">
    <source>
        <dbReference type="SMART" id="SM00916"/>
    </source>
</evidence>
<organism evidence="9">
    <name type="scientific">Xenopsylla cheopis</name>
    <name type="common">Oriental rat flea</name>
    <name type="synonym">Pulex cheopis</name>
    <dbReference type="NCBI Taxonomy" id="163159"/>
    <lineage>
        <taxon>Eukaryota</taxon>
        <taxon>Metazoa</taxon>
        <taxon>Ecdysozoa</taxon>
        <taxon>Arthropoda</taxon>
        <taxon>Hexapoda</taxon>
        <taxon>Insecta</taxon>
        <taxon>Pterygota</taxon>
        <taxon>Neoptera</taxon>
        <taxon>Endopterygota</taxon>
        <taxon>Siphonaptera</taxon>
        <taxon>Pulicidae</taxon>
        <taxon>Xenopsyllinae</taxon>
        <taxon>Xenopsylla</taxon>
    </lineage>
</organism>
<protein>
    <recommendedName>
        <fullName evidence="6">Small ribosomal subunit protein mS25</fullName>
    </recommendedName>
    <alternativeName>
        <fullName evidence="7">28S ribosomal protein S25, mitochondrial</fullName>
    </alternativeName>
</protein>
<keyword evidence="3 9" id="KW-0689">Ribosomal protein</keyword>
<dbReference type="SUPFAM" id="SSF52833">
    <property type="entry name" value="Thioredoxin-like"/>
    <property type="match status" value="1"/>
</dbReference>
<feature type="domain" description="Ribosomal protein/NADH dehydrogenase" evidence="8">
    <location>
        <begin position="37"/>
        <end position="110"/>
    </location>
</feature>
<dbReference type="GO" id="GO:0003735">
    <property type="term" value="F:structural constituent of ribosome"/>
    <property type="evidence" value="ECO:0007669"/>
    <property type="project" value="InterPro"/>
</dbReference>
<evidence type="ECO:0000256" key="3">
    <source>
        <dbReference type="ARBA" id="ARBA00022980"/>
    </source>
</evidence>
<dbReference type="PANTHER" id="PTHR13274">
    <property type="entry name" value="MITOCHONDRIAL RIBOSOMAL PROTEIN S25"/>
    <property type="match status" value="1"/>
</dbReference>
<dbReference type="FunFam" id="3.40.30.10:FF:000247">
    <property type="entry name" value="28S ribosomal protein S25, mitochondrial"/>
    <property type="match status" value="1"/>
</dbReference>
<keyword evidence="5" id="KW-0687">Ribonucleoprotein</keyword>
<dbReference type="Gene3D" id="3.40.30.10">
    <property type="entry name" value="Glutaredoxin"/>
    <property type="match status" value="1"/>
</dbReference>
<dbReference type="InterPro" id="IPR036249">
    <property type="entry name" value="Thioredoxin-like_sf"/>
</dbReference>
<evidence type="ECO:0000256" key="6">
    <source>
        <dbReference type="ARBA" id="ARBA00035139"/>
    </source>
</evidence>
<comment type="similarity">
    <text evidence="2">Belongs to the mitochondrion-specific ribosomal protein mS25 family.</text>
</comment>
<dbReference type="Pfam" id="PF05047">
    <property type="entry name" value="L51_S25_CI-B8"/>
    <property type="match status" value="1"/>
</dbReference>
<evidence type="ECO:0000256" key="7">
    <source>
        <dbReference type="ARBA" id="ARBA00035369"/>
    </source>
</evidence>
<evidence type="ECO:0000313" key="9">
    <source>
        <dbReference type="EMBL" id="NOV48276.1"/>
    </source>
</evidence>
<sequence>MPFMKGKFPIRRTLKYLESGKLMLKDHIKIFSLNYNTFGKHHQGARDFVYWYLPQIQYKNPAVQVITFKNLTPSPFIKCFLEDGNQILIDIDSKSKEEVYDHLIKVIGKSEKVLMTELKLKEKKDNPANFGYGCDRHCICEITGQLPCPGVVPLPLHLRGKTKMLNN</sequence>
<dbReference type="AlphaFoldDB" id="A0A6M2DQ12"/>
<dbReference type="SMART" id="SM00916">
    <property type="entry name" value="L51_S25_CI-B8"/>
    <property type="match status" value="1"/>
</dbReference>
<dbReference type="InterPro" id="IPR007741">
    <property type="entry name" value="Ribosomal_mL43/mS25/NADH_DH"/>
</dbReference>
<accession>A0A6M2DQ12</accession>
<dbReference type="EMBL" id="GIIL01004550">
    <property type="protein sequence ID" value="NOV48276.1"/>
    <property type="molecule type" value="Transcribed_RNA"/>
</dbReference>
<name>A0A6M2DQ12_XENCH</name>
<evidence type="ECO:0000256" key="4">
    <source>
        <dbReference type="ARBA" id="ARBA00023128"/>
    </source>
</evidence>
<evidence type="ECO:0000256" key="1">
    <source>
        <dbReference type="ARBA" id="ARBA00004173"/>
    </source>
</evidence>
<dbReference type="PANTHER" id="PTHR13274:SF2">
    <property type="entry name" value="SMALL RIBOSOMAL SUBUNIT PROTEIN MS25"/>
    <property type="match status" value="1"/>
</dbReference>
<comment type="subcellular location">
    <subcellularLocation>
        <location evidence="1">Mitochondrion</location>
    </subcellularLocation>
</comment>
<reference evidence="9" key="1">
    <citation type="submission" date="2020-03" db="EMBL/GenBank/DDBJ databases">
        <title>Transcriptomic Profiling of the Digestive Tract of the Rat Flea, Xenopsylla cheopis, Following Blood Feeding and Infection with Yersinia pestis.</title>
        <authorList>
            <person name="Bland D.M."/>
            <person name="Martens C.A."/>
            <person name="Virtaneva K."/>
            <person name="Kanakabandi K."/>
            <person name="Long D."/>
            <person name="Rosenke R."/>
            <person name="Saturday G.A."/>
            <person name="Hoyt F.H."/>
            <person name="Bruno D.P."/>
            <person name="Ribeiro J.M.C."/>
            <person name="Hinnebusch J."/>
        </authorList>
    </citation>
    <scope>NUCLEOTIDE SEQUENCE</scope>
</reference>
<dbReference type="InterPro" id="IPR040049">
    <property type="entry name" value="Ribosomal_mS25/mL61"/>
</dbReference>
<proteinExistence type="inferred from homology"/>
<evidence type="ECO:0000256" key="5">
    <source>
        <dbReference type="ARBA" id="ARBA00023274"/>
    </source>
</evidence>
<dbReference type="GO" id="GO:0005840">
    <property type="term" value="C:ribosome"/>
    <property type="evidence" value="ECO:0007669"/>
    <property type="project" value="UniProtKB-KW"/>
</dbReference>
<evidence type="ECO:0000256" key="2">
    <source>
        <dbReference type="ARBA" id="ARBA00008046"/>
    </source>
</evidence>
<dbReference type="GO" id="GO:0005739">
    <property type="term" value="C:mitochondrion"/>
    <property type="evidence" value="ECO:0007669"/>
    <property type="project" value="UniProtKB-SubCell"/>
</dbReference>
<dbReference type="GO" id="GO:1990904">
    <property type="term" value="C:ribonucleoprotein complex"/>
    <property type="evidence" value="ECO:0007669"/>
    <property type="project" value="UniProtKB-KW"/>
</dbReference>